<dbReference type="InterPro" id="IPR015942">
    <property type="entry name" value="Asp/Glu/hydantoin_racemase"/>
</dbReference>
<evidence type="ECO:0000313" key="3">
    <source>
        <dbReference type="EMBL" id="MFA9949460.1"/>
    </source>
</evidence>
<protein>
    <submittedName>
        <fullName evidence="3">Aspartate/glutamate racemase family protein</fullName>
    </submittedName>
</protein>
<dbReference type="PANTHER" id="PTHR21198">
    <property type="entry name" value="GLUTAMATE RACEMASE"/>
    <property type="match status" value="1"/>
</dbReference>
<evidence type="ECO:0000313" key="4">
    <source>
        <dbReference type="Proteomes" id="UP001574673"/>
    </source>
</evidence>
<dbReference type="Proteomes" id="UP001574673">
    <property type="component" value="Unassembled WGS sequence"/>
</dbReference>
<dbReference type="EMBL" id="JBEUWX010000002">
    <property type="protein sequence ID" value="MFA9949460.1"/>
    <property type="molecule type" value="Genomic_DNA"/>
</dbReference>
<evidence type="ECO:0000256" key="1">
    <source>
        <dbReference type="ARBA" id="ARBA00007847"/>
    </source>
</evidence>
<dbReference type="InterPro" id="IPR001920">
    <property type="entry name" value="Asp/Glu_race"/>
</dbReference>
<keyword evidence="4" id="KW-1185">Reference proteome</keyword>
<dbReference type="InterPro" id="IPR004380">
    <property type="entry name" value="Asp_race"/>
</dbReference>
<accession>A0ABV4UE12</accession>
<dbReference type="Pfam" id="PF01177">
    <property type="entry name" value="Asp_Glu_race"/>
    <property type="match status" value="1"/>
</dbReference>
<dbReference type="SUPFAM" id="SSF53681">
    <property type="entry name" value="Aspartate/glutamate racemase"/>
    <property type="match status" value="2"/>
</dbReference>
<name>A0ABV4UE12_9RHOO</name>
<keyword evidence="2" id="KW-0413">Isomerase</keyword>
<gene>
    <name evidence="3" type="ORF">ABCS64_03805</name>
</gene>
<comment type="similarity">
    <text evidence="1">Belongs to the aspartate/glutamate racemases family.</text>
</comment>
<dbReference type="Gene3D" id="3.40.50.1860">
    <property type="match status" value="2"/>
</dbReference>
<evidence type="ECO:0000256" key="2">
    <source>
        <dbReference type="ARBA" id="ARBA00023235"/>
    </source>
</evidence>
<reference evidence="4" key="1">
    <citation type="submission" date="2024-06" db="EMBL/GenBank/DDBJ databases">
        <title>Radixoralia hellwigii gen. nov., sp nov., isolated from a root canal in the human oral cavity.</title>
        <authorList>
            <person name="Bartsch S."/>
            <person name="Wittmer A."/>
            <person name="Schulz A.-K."/>
            <person name="Neumann-Schaal M."/>
            <person name="Wolf J."/>
            <person name="Gronow S."/>
            <person name="Tennert C."/>
            <person name="Haecker G."/>
            <person name="Cieplik F."/>
            <person name="Al-Ahmad A."/>
        </authorList>
    </citation>
    <scope>NUCLEOTIDE SEQUENCE [LARGE SCALE GENOMIC DNA]</scope>
    <source>
        <strain evidence="4">Wk13</strain>
    </source>
</reference>
<comment type="caution">
    <text evidence="3">The sequence shown here is derived from an EMBL/GenBank/DDBJ whole genome shotgun (WGS) entry which is preliminary data.</text>
</comment>
<dbReference type="RefSeq" id="WP_418890587.1">
    <property type="nucleotide sequence ID" value="NZ_JBEUWX010000002.1"/>
</dbReference>
<proteinExistence type="inferred from homology"/>
<dbReference type="PANTHER" id="PTHR21198:SF7">
    <property type="entry name" value="ASPARTATE-GLUTAMATE RACEMASE FAMILY"/>
    <property type="match status" value="1"/>
</dbReference>
<dbReference type="NCBIfam" id="TIGR00035">
    <property type="entry name" value="asp_race"/>
    <property type="match status" value="1"/>
</dbReference>
<organism evidence="3 4">
    <name type="scientific">Dentiradicibacter hellwigii</name>
    <dbReference type="NCBI Taxonomy" id="3149053"/>
    <lineage>
        <taxon>Bacteria</taxon>
        <taxon>Pseudomonadati</taxon>
        <taxon>Pseudomonadota</taxon>
        <taxon>Betaproteobacteria</taxon>
        <taxon>Rhodocyclales</taxon>
        <taxon>Rhodocyclaceae</taxon>
        <taxon>Dentiradicibacter</taxon>
    </lineage>
</organism>
<sequence>MKLKTLGVIGGMSPESTVSYYQCINREINARLGGNHSADIVMHSLEFEPIVRMQRAGDWAQAGEVLAQSARRLESVGAQALVLATNTMHKVADTVQNAVGIPLLHIVDAVADALRINGLHTAALLGTRFTMCDGFYTDRLRLRGVHALVPDAAQQDEIDRVIFEELCRNRPTAEARAFFQSVIAGLQASGAQAVIFGCTEIGLLLQPEECPLPVFDSARIHALAAVTFILEGYV</sequence>